<organism evidence="2">
    <name type="scientific">Siphoviridae sp. ctxdc10</name>
    <dbReference type="NCBI Taxonomy" id="2825740"/>
    <lineage>
        <taxon>Viruses</taxon>
        <taxon>Duplodnaviria</taxon>
        <taxon>Heunggongvirae</taxon>
        <taxon>Uroviricota</taxon>
        <taxon>Caudoviricetes</taxon>
    </lineage>
</organism>
<dbReference type="EMBL" id="BK015918">
    <property type="protein sequence ID" value="DAF85174.1"/>
    <property type="molecule type" value="Genomic_DNA"/>
</dbReference>
<proteinExistence type="predicted"/>
<protein>
    <recommendedName>
        <fullName evidence="1">DUF7736 domain-containing protein</fullName>
    </recommendedName>
</protein>
<evidence type="ECO:0000259" key="1">
    <source>
        <dbReference type="Pfam" id="PF24875"/>
    </source>
</evidence>
<reference evidence="2" key="1">
    <citation type="journal article" date="2021" name="Proc. Natl. Acad. Sci. U.S.A.">
        <title>A Catalog of Tens of Thousands of Viruses from Human Metagenomes Reveals Hidden Associations with Chronic Diseases.</title>
        <authorList>
            <person name="Tisza M.J."/>
            <person name="Buck C.B."/>
        </authorList>
    </citation>
    <scope>NUCLEOTIDE SEQUENCE</scope>
    <source>
        <strain evidence="2">Ctxdc10</strain>
    </source>
</reference>
<dbReference type="InterPro" id="IPR056638">
    <property type="entry name" value="DUF7736"/>
</dbReference>
<evidence type="ECO:0000313" key="2">
    <source>
        <dbReference type="EMBL" id="DAF85174.1"/>
    </source>
</evidence>
<dbReference type="Pfam" id="PF24875">
    <property type="entry name" value="DUF7736"/>
    <property type="match status" value="1"/>
</dbReference>
<name>A0A8S5TSJ2_9CAUD</name>
<feature type="domain" description="DUF7736" evidence="1">
    <location>
        <begin position="27"/>
        <end position="72"/>
    </location>
</feature>
<sequence length="97" mass="11453">MKQLTKEQAIAFFDSKCYETWTPEQIVDFQLFQDRLCMPFDVFHAAIEKVLGRPVFTHEFAFRDRLIKECRGDRPAPMLDEIISLIPEEKQVAIFVE</sequence>
<accession>A0A8S5TSJ2</accession>